<accession>S8DJG3</accession>
<evidence type="ECO:0000256" key="2">
    <source>
        <dbReference type="ARBA" id="ARBA00022801"/>
    </source>
</evidence>
<sequence>NSKEMAEKPPLPLLLRIGCFFIRSILRLVLRRDGTVMRGVINLFRKLTDVPPSSEPRHGAKTADITVDASRNLWFRLFVPTEIDPATEAADREDPHRRSLPVVVFFHGGGFVLSSAGSGQYDSICRRFAREIPAVVVSVDYRLAPEHRYPAQYEDGFDALEFLDGDGYALPANADLSRCFLAGDSAGGNIAHHVARRFSESPNFSRLKAIIALQPFFGGKERSEREAEMEKTEVLLSRRIKDSFWKSFLPSDAEYDLDHEAINVSGPRAVDISKLVNFPATMVVIGGRDSLNVWQSKYCRWLKESGKEIHLIDYPNMIHAFYLLPRFVESTQVVHEIRNFVHNQRSR</sequence>
<evidence type="ECO:0000256" key="1">
    <source>
        <dbReference type="ARBA" id="ARBA00010515"/>
    </source>
</evidence>
<dbReference type="PANTHER" id="PTHR23024:SF24">
    <property type="entry name" value="ALPHA_BETA HYDROLASE FOLD-3 DOMAIN-CONTAINING PROTEIN"/>
    <property type="match status" value="1"/>
</dbReference>
<dbReference type="PANTHER" id="PTHR23024">
    <property type="entry name" value="ARYLACETAMIDE DEACETYLASE"/>
    <property type="match status" value="1"/>
</dbReference>
<keyword evidence="2" id="KW-0378">Hydrolase</keyword>
<dbReference type="EMBL" id="AUSU01008205">
    <property type="protein sequence ID" value="EPS59637.1"/>
    <property type="molecule type" value="Genomic_DNA"/>
</dbReference>
<dbReference type="InterPro" id="IPR002168">
    <property type="entry name" value="Lipase_GDXG_HIS_AS"/>
</dbReference>
<gene>
    <name evidence="4" type="ORF">M569_15169</name>
</gene>
<keyword evidence="5" id="KW-1185">Reference proteome</keyword>
<dbReference type="InterPro" id="IPR013094">
    <property type="entry name" value="AB_hydrolase_3"/>
</dbReference>
<feature type="non-terminal residue" evidence="4">
    <location>
        <position position="1"/>
    </location>
</feature>
<feature type="domain" description="Alpha/beta hydrolase fold-3" evidence="3">
    <location>
        <begin position="103"/>
        <end position="322"/>
    </location>
</feature>
<dbReference type="SUPFAM" id="SSF53474">
    <property type="entry name" value="alpha/beta-Hydrolases"/>
    <property type="match status" value="1"/>
</dbReference>
<dbReference type="Proteomes" id="UP000015453">
    <property type="component" value="Unassembled WGS sequence"/>
</dbReference>
<dbReference type="Gene3D" id="3.40.50.1820">
    <property type="entry name" value="alpha/beta hydrolase"/>
    <property type="match status" value="1"/>
</dbReference>
<dbReference type="GO" id="GO:0016787">
    <property type="term" value="F:hydrolase activity"/>
    <property type="evidence" value="ECO:0007669"/>
    <property type="project" value="UniProtKB-KW"/>
</dbReference>
<evidence type="ECO:0000313" key="4">
    <source>
        <dbReference type="EMBL" id="EPS59637.1"/>
    </source>
</evidence>
<comment type="similarity">
    <text evidence="1">Belongs to the 'GDXG' lipolytic enzyme family.</text>
</comment>
<proteinExistence type="inferred from homology"/>
<evidence type="ECO:0000259" key="3">
    <source>
        <dbReference type="Pfam" id="PF07859"/>
    </source>
</evidence>
<organism evidence="4 5">
    <name type="scientific">Genlisea aurea</name>
    <dbReference type="NCBI Taxonomy" id="192259"/>
    <lineage>
        <taxon>Eukaryota</taxon>
        <taxon>Viridiplantae</taxon>
        <taxon>Streptophyta</taxon>
        <taxon>Embryophyta</taxon>
        <taxon>Tracheophyta</taxon>
        <taxon>Spermatophyta</taxon>
        <taxon>Magnoliopsida</taxon>
        <taxon>eudicotyledons</taxon>
        <taxon>Gunneridae</taxon>
        <taxon>Pentapetalae</taxon>
        <taxon>asterids</taxon>
        <taxon>lamiids</taxon>
        <taxon>Lamiales</taxon>
        <taxon>Lentibulariaceae</taxon>
        <taxon>Genlisea</taxon>
    </lineage>
</organism>
<dbReference type="PROSITE" id="PS01173">
    <property type="entry name" value="LIPASE_GDXG_HIS"/>
    <property type="match status" value="1"/>
</dbReference>
<reference evidence="4 5" key="1">
    <citation type="journal article" date="2013" name="BMC Genomics">
        <title>The miniature genome of a carnivorous plant Genlisea aurea contains a low number of genes and short non-coding sequences.</title>
        <authorList>
            <person name="Leushkin E.V."/>
            <person name="Sutormin R.A."/>
            <person name="Nabieva E.R."/>
            <person name="Penin A.A."/>
            <person name="Kondrashov A.S."/>
            <person name="Logacheva M.D."/>
        </authorList>
    </citation>
    <scope>NUCLEOTIDE SEQUENCE [LARGE SCALE GENOMIC DNA]</scope>
</reference>
<protein>
    <recommendedName>
        <fullName evidence="3">Alpha/beta hydrolase fold-3 domain-containing protein</fullName>
    </recommendedName>
</protein>
<dbReference type="AlphaFoldDB" id="S8DJG3"/>
<dbReference type="InterPro" id="IPR029058">
    <property type="entry name" value="AB_hydrolase_fold"/>
</dbReference>
<dbReference type="OrthoDB" id="408631at2759"/>
<dbReference type="InterPro" id="IPR050466">
    <property type="entry name" value="Carboxylest/Gibb_receptor"/>
</dbReference>
<name>S8DJG3_9LAMI</name>
<dbReference type="Pfam" id="PF07859">
    <property type="entry name" value="Abhydrolase_3"/>
    <property type="match status" value="1"/>
</dbReference>
<comment type="caution">
    <text evidence="4">The sequence shown here is derived from an EMBL/GenBank/DDBJ whole genome shotgun (WGS) entry which is preliminary data.</text>
</comment>
<evidence type="ECO:0000313" key="5">
    <source>
        <dbReference type="Proteomes" id="UP000015453"/>
    </source>
</evidence>